<dbReference type="InterPro" id="IPR029058">
    <property type="entry name" value="AB_hydrolase_fold"/>
</dbReference>
<reference evidence="3 4" key="1">
    <citation type="submission" date="2016-10" db="EMBL/GenBank/DDBJ databases">
        <authorList>
            <person name="de Groot N.N."/>
        </authorList>
    </citation>
    <scope>NUCLEOTIDE SEQUENCE [LARGE SCALE GENOMIC DNA]</scope>
    <source>
        <strain evidence="3 4">CGMCC 1.12333</strain>
    </source>
</reference>
<dbReference type="RefSeq" id="WP_093022824.1">
    <property type="nucleotide sequence ID" value="NZ_FPBK01000001.1"/>
</dbReference>
<evidence type="ECO:0000256" key="1">
    <source>
        <dbReference type="ARBA" id="ARBA00022729"/>
    </source>
</evidence>
<dbReference type="InterPro" id="IPR050955">
    <property type="entry name" value="Plant_Biomass_Hydrol_Est"/>
</dbReference>
<feature type="signal peptide" evidence="2">
    <location>
        <begin position="1"/>
        <end position="18"/>
    </location>
</feature>
<keyword evidence="4" id="KW-1185">Reference proteome</keyword>
<proteinExistence type="predicted"/>
<evidence type="ECO:0000313" key="3">
    <source>
        <dbReference type="EMBL" id="SFU30833.1"/>
    </source>
</evidence>
<keyword evidence="1 2" id="KW-0732">Signal</keyword>
<accession>A0A1I7F3Q2</accession>
<organism evidence="3 4">
    <name type="scientific">Pustulibacterium marinum</name>
    <dbReference type="NCBI Taxonomy" id="1224947"/>
    <lineage>
        <taxon>Bacteria</taxon>
        <taxon>Pseudomonadati</taxon>
        <taxon>Bacteroidota</taxon>
        <taxon>Flavobacteriia</taxon>
        <taxon>Flavobacteriales</taxon>
        <taxon>Flavobacteriaceae</taxon>
        <taxon>Pustulibacterium</taxon>
    </lineage>
</organism>
<dbReference type="Pfam" id="PF00756">
    <property type="entry name" value="Esterase"/>
    <property type="match status" value="1"/>
</dbReference>
<dbReference type="Proteomes" id="UP000199138">
    <property type="component" value="Unassembled WGS sequence"/>
</dbReference>
<sequence>MNKLIFFLFLFAFGSLQAQDTFEPKQYISGKDTLKYQILYPENFSETQTYPVVLFLHGAGERGNDNKAQLTHGSSLFLSDSVRTKYPAIVIFPQCPKEDYWANVDVDRSSYPLKLDFKDGEEPTTALKLVTKLMEETIQQEYVQKDQVYIMGLSMGGMGTFEMIFRNPNMFAAAIPICGGAHPNTAKAYADHLPIWVFHGAKDDVVDPKYSLQMVSAILKDGGFPQYTLYEDANHNSWDATFHQPKLLSWLFSNKNTTNINTTK</sequence>
<dbReference type="PANTHER" id="PTHR43037">
    <property type="entry name" value="UNNAMED PRODUCT-RELATED"/>
    <property type="match status" value="1"/>
</dbReference>
<dbReference type="InterPro" id="IPR000801">
    <property type="entry name" value="Esterase-like"/>
</dbReference>
<dbReference type="EMBL" id="FPBK01000001">
    <property type="protein sequence ID" value="SFU30833.1"/>
    <property type="molecule type" value="Genomic_DNA"/>
</dbReference>
<name>A0A1I7F3Q2_9FLAO</name>
<dbReference type="STRING" id="1224947.SAMN05216480_101604"/>
<protein>
    <submittedName>
        <fullName evidence="3">Putative esterase</fullName>
    </submittedName>
</protein>
<feature type="chain" id="PRO_5011488232" evidence="2">
    <location>
        <begin position="19"/>
        <end position="264"/>
    </location>
</feature>
<dbReference type="PANTHER" id="PTHR43037:SF1">
    <property type="entry name" value="BLL1128 PROTEIN"/>
    <property type="match status" value="1"/>
</dbReference>
<evidence type="ECO:0000313" key="4">
    <source>
        <dbReference type="Proteomes" id="UP000199138"/>
    </source>
</evidence>
<gene>
    <name evidence="3" type="ORF">SAMN05216480_101604</name>
</gene>
<dbReference type="SUPFAM" id="SSF53474">
    <property type="entry name" value="alpha/beta-Hydrolases"/>
    <property type="match status" value="1"/>
</dbReference>
<dbReference type="OrthoDB" id="9764953at2"/>
<dbReference type="Gene3D" id="3.40.50.1820">
    <property type="entry name" value="alpha/beta hydrolase"/>
    <property type="match status" value="1"/>
</dbReference>
<evidence type="ECO:0000256" key="2">
    <source>
        <dbReference type="SAM" id="SignalP"/>
    </source>
</evidence>
<dbReference type="AlphaFoldDB" id="A0A1I7F3Q2"/>